<evidence type="ECO:0000313" key="3">
    <source>
        <dbReference type="EMBL" id="QSV45977.1"/>
    </source>
</evidence>
<dbReference type="RefSeq" id="WP_207163766.1">
    <property type="nucleotide sequence ID" value="NZ_CP071382.1"/>
</dbReference>
<keyword evidence="1" id="KW-1133">Transmembrane helix</keyword>
<feature type="transmembrane region" description="Helical" evidence="1">
    <location>
        <begin position="36"/>
        <end position="56"/>
    </location>
</feature>
<keyword evidence="1" id="KW-0472">Membrane</keyword>
<name>A0ABX7Q454_9BACT</name>
<protein>
    <submittedName>
        <fullName evidence="3">Uncharacterized protein</fullName>
    </submittedName>
</protein>
<feature type="chain" id="PRO_5046602051" evidence="2">
    <location>
        <begin position="21"/>
        <end position="74"/>
    </location>
</feature>
<dbReference type="EMBL" id="CP071382">
    <property type="protein sequence ID" value="QSV45977.1"/>
    <property type="molecule type" value="Genomic_DNA"/>
</dbReference>
<gene>
    <name evidence="3" type="ORF">JZM60_01385</name>
</gene>
<accession>A0ABX7Q454</accession>
<evidence type="ECO:0000313" key="4">
    <source>
        <dbReference type="Proteomes" id="UP000663651"/>
    </source>
</evidence>
<reference evidence="3 4" key="1">
    <citation type="submission" date="2021-03" db="EMBL/GenBank/DDBJ databases">
        <title>Geobacter metallireducens gen. nov. sp. nov., a microorganism capable of coupling the complete oxidation of organic compounds to the reduction of iron and other metals.</title>
        <authorList>
            <person name="Li Y."/>
        </authorList>
    </citation>
    <scope>NUCLEOTIDE SEQUENCE [LARGE SCALE GENOMIC DNA]</scope>
    <source>
        <strain evidence="3 4">Jerry-YX</strain>
    </source>
</reference>
<keyword evidence="4" id="KW-1185">Reference proteome</keyword>
<sequence length="74" mass="7243">MKAIANALIVTIASASSALAASGAAADEGGFLAPLFLAFGAAIIAFQAIPAVMLLGSMVKGFFSKKAEAGANAR</sequence>
<keyword evidence="2" id="KW-0732">Signal</keyword>
<proteinExistence type="predicted"/>
<organism evidence="3 4">
    <name type="scientific">Geobacter benzoatilyticus</name>
    <dbReference type="NCBI Taxonomy" id="2815309"/>
    <lineage>
        <taxon>Bacteria</taxon>
        <taxon>Pseudomonadati</taxon>
        <taxon>Thermodesulfobacteriota</taxon>
        <taxon>Desulfuromonadia</taxon>
        <taxon>Geobacterales</taxon>
        <taxon>Geobacteraceae</taxon>
        <taxon>Geobacter</taxon>
    </lineage>
</organism>
<keyword evidence="1" id="KW-0812">Transmembrane</keyword>
<feature type="signal peptide" evidence="2">
    <location>
        <begin position="1"/>
        <end position="20"/>
    </location>
</feature>
<evidence type="ECO:0000256" key="2">
    <source>
        <dbReference type="SAM" id="SignalP"/>
    </source>
</evidence>
<evidence type="ECO:0000256" key="1">
    <source>
        <dbReference type="SAM" id="Phobius"/>
    </source>
</evidence>
<dbReference type="Proteomes" id="UP000663651">
    <property type="component" value="Chromosome"/>
</dbReference>